<sequence>IQSLEQELGIATHQLQRLEKQLKMPEGGIGIEAIDGFFRDNFNKDVEEARKRVERLRSALDNINKAEPLRAITGDLRKMASEFNRTEEQAERLHEEIFPLTKLEKLSKRYESLKTRLEAAASGYRILIEEKRTLGEVTASEDRNLRKINESLSGLREKLDSARDGISLLKRPGEEAFTKKFEDVGKTQSEILDRQQAEALVKARKFGFEELKVVEFFAKKKREARVAAASQAAGNIASMATDMNEVLVSKGKQTNNDLFELAKA</sequence>
<keyword evidence="1" id="KW-0175">Coiled coil</keyword>
<evidence type="ECO:0000256" key="1">
    <source>
        <dbReference type="SAM" id="Coils"/>
    </source>
</evidence>
<evidence type="ECO:0000313" key="2">
    <source>
        <dbReference type="EMBL" id="GAF99698.1"/>
    </source>
</evidence>
<comment type="caution">
    <text evidence="2">The sequence shown here is derived from an EMBL/GenBank/DDBJ whole genome shotgun (WGS) entry which is preliminary data.</text>
</comment>
<name>X0U1P1_9ZZZZ</name>
<gene>
    <name evidence="2" type="ORF">S01H1_45189</name>
</gene>
<dbReference type="EMBL" id="BARS01028856">
    <property type="protein sequence ID" value="GAF99698.1"/>
    <property type="molecule type" value="Genomic_DNA"/>
</dbReference>
<feature type="coiled-coil region" evidence="1">
    <location>
        <begin position="1"/>
        <end position="123"/>
    </location>
</feature>
<dbReference type="AlphaFoldDB" id="X0U1P1"/>
<protein>
    <submittedName>
        <fullName evidence="2">Uncharacterized protein</fullName>
    </submittedName>
</protein>
<organism evidence="2">
    <name type="scientific">marine sediment metagenome</name>
    <dbReference type="NCBI Taxonomy" id="412755"/>
    <lineage>
        <taxon>unclassified sequences</taxon>
        <taxon>metagenomes</taxon>
        <taxon>ecological metagenomes</taxon>
    </lineage>
</organism>
<reference evidence="2" key="1">
    <citation type="journal article" date="2014" name="Front. Microbiol.">
        <title>High frequency of phylogenetically diverse reductive dehalogenase-homologous genes in deep subseafloor sedimentary metagenomes.</title>
        <authorList>
            <person name="Kawai M."/>
            <person name="Futagami T."/>
            <person name="Toyoda A."/>
            <person name="Takaki Y."/>
            <person name="Nishi S."/>
            <person name="Hori S."/>
            <person name="Arai W."/>
            <person name="Tsubouchi T."/>
            <person name="Morono Y."/>
            <person name="Uchiyama I."/>
            <person name="Ito T."/>
            <person name="Fujiyama A."/>
            <person name="Inagaki F."/>
            <person name="Takami H."/>
        </authorList>
    </citation>
    <scope>NUCLEOTIDE SEQUENCE</scope>
    <source>
        <strain evidence="2">Expedition CK06-06</strain>
    </source>
</reference>
<feature type="non-terminal residue" evidence="2">
    <location>
        <position position="1"/>
    </location>
</feature>
<proteinExistence type="predicted"/>
<feature type="non-terminal residue" evidence="2">
    <location>
        <position position="264"/>
    </location>
</feature>
<accession>X0U1P1</accession>